<gene>
    <name evidence="1" type="ORF">O0I10_011635</name>
</gene>
<dbReference type="Gene3D" id="3.80.10.10">
    <property type="entry name" value="Ribonuclease Inhibitor"/>
    <property type="match status" value="2"/>
</dbReference>
<dbReference type="Gene3D" id="1.25.40.10">
    <property type="entry name" value="Tetratricopeptide repeat domain"/>
    <property type="match status" value="1"/>
</dbReference>
<keyword evidence="2" id="KW-1185">Reference proteome</keyword>
<reference evidence="1 2" key="1">
    <citation type="submission" date="2023-03" db="EMBL/GenBank/DDBJ databases">
        <title>Genome sequence of Lichtheimia ornata CBS 291.66.</title>
        <authorList>
            <person name="Mohabir J.T."/>
            <person name="Shea T.P."/>
            <person name="Kurbessoian T."/>
            <person name="Berby B."/>
            <person name="Fontaine J."/>
            <person name="Livny J."/>
            <person name="Gnirke A."/>
            <person name="Stajich J.E."/>
            <person name="Cuomo C.A."/>
        </authorList>
    </citation>
    <scope>NUCLEOTIDE SEQUENCE [LARGE SCALE GENOMIC DNA]</scope>
    <source>
        <strain evidence="1">CBS 291.66</strain>
    </source>
</reference>
<accession>A0AAD7UTB0</accession>
<dbReference type="SUPFAM" id="SSF48452">
    <property type="entry name" value="TPR-like"/>
    <property type="match status" value="1"/>
</dbReference>
<dbReference type="AlphaFoldDB" id="A0AAD7UTB0"/>
<dbReference type="SUPFAM" id="SSF52047">
    <property type="entry name" value="RNI-like"/>
    <property type="match status" value="2"/>
</dbReference>
<comment type="caution">
    <text evidence="1">The sequence shown here is derived from an EMBL/GenBank/DDBJ whole genome shotgun (WGS) entry which is preliminary data.</text>
</comment>
<evidence type="ECO:0000313" key="2">
    <source>
        <dbReference type="Proteomes" id="UP001234581"/>
    </source>
</evidence>
<name>A0AAD7UTB0_9FUNG</name>
<dbReference type="RefSeq" id="XP_058337667.1">
    <property type="nucleotide sequence ID" value="XM_058491599.1"/>
</dbReference>
<evidence type="ECO:0000313" key="1">
    <source>
        <dbReference type="EMBL" id="KAJ8652753.1"/>
    </source>
</evidence>
<evidence type="ECO:0008006" key="3">
    <source>
        <dbReference type="Google" id="ProtNLM"/>
    </source>
</evidence>
<dbReference type="InterPro" id="IPR011990">
    <property type="entry name" value="TPR-like_helical_dom_sf"/>
</dbReference>
<dbReference type="GO" id="GO:0031146">
    <property type="term" value="P:SCF-dependent proteasomal ubiquitin-dependent protein catabolic process"/>
    <property type="evidence" value="ECO:0007669"/>
    <property type="project" value="TreeGrafter"/>
</dbReference>
<proteinExistence type="predicted"/>
<dbReference type="GO" id="GO:0019005">
    <property type="term" value="C:SCF ubiquitin ligase complex"/>
    <property type="evidence" value="ECO:0007669"/>
    <property type="project" value="TreeGrafter"/>
</dbReference>
<protein>
    <recommendedName>
        <fullName evidence="3">F-box domain-containing protein</fullName>
    </recommendedName>
</protein>
<dbReference type="PANTHER" id="PTHR13318">
    <property type="entry name" value="PARTNER OF PAIRED, ISOFORM B-RELATED"/>
    <property type="match status" value="1"/>
</dbReference>
<sequence length="654" mass="73392">MTISVQYEDVLVTSAHHGQGDTIVSAATHDIGQLLSRLMEKLDERATTLACGAQFDLALRDAAMMRTLAPGSSLGYLRAGSIYQEQGRQRAAVMMYDQGLDRVPSCDPCYTQLGQCRSHALKEEDTKRVDFISRLPMDIIATTLIPLLFDPLETTLGRLSPLLSVSHTWRQSILQCNILTLVVDRSMMTPNEFEQSVEAYVPYVKSLFVKRTPVEESANDVVDLLVKAHFPAIRHLDLDCHRMHMFLFLDSMSPTLTHLKISLFFERIESADAIHLMSDILDRCPHLVSFDMEWLDIATPLTLTHDYPKLTHLGLLDIIGDSNIYNCMENILSHLPSLLTFCVHPMPDSRILPTIHQHCPKLKVIRYGDNISTHFVKDNQQQGLQELTIGPHGTKYSSDVIVSTLAQYSESLQELDLRGDSVEDDDTAIFSSKSQLVLRKLSQLYVSSNNDSILPLASWIIRHAPHLRTIMAHQLAGGNNDDLINAITGLSHLQRLSVMPMSYHSQSFCRLIEHHVQLGNRSTLRELEISISNLSQWMIPLTHLGQLRSLKIIIFSGVPPSDIKAIISALSQGLPLLESLVLRFTFTDIPDGAISACHVHPTIQSLILRATSMTDKDLLSLIKFPKLQSLVLDVPVKGYILELLRTKIAHVEYR</sequence>
<dbReference type="EMBL" id="JARTCD010000095">
    <property type="protein sequence ID" value="KAJ8652753.1"/>
    <property type="molecule type" value="Genomic_DNA"/>
</dbReference>
<dbReference type="GeneID" id="83219035"/>
<organism evidence="1 2">
    <name type="scientific">Lichtheimia ornata</name>
    <dbReference type="NCBI Taxonomy" id="688661"/>
    <lineage>
        <taxon>Eukaryota</taxon>
        <taxon>Fungi</taxon>
        <taxon>Fungi incertae sedis</taxon>
        <taxon>Mucoromycota</taxon>
        <taxon>Mucoromycotina</taxon>
        <taxon>Mucoromycetes</taxon>
        <taxon>Mucorales</taxon>
        <taxon>Lichtheimiaceae</taxon>
        <taxon>Lichtheimia</taxon>
    </lineage>
</organism>
<dbReference type="Proteomes" id="UP001234581">
    <property type="component" value="Unassembled WGS sequence"/>
</dbReference>
<dbReference type="InterPro" id="IPR032675">
    <property type="entry name" value="LRR_dom_sf"/>
</dbReference>